<dbReference type="InterPro" id="IPR002525">
    <property type="entry name" value="Transp_IS110-like_N"/>
</dbReference>
<feature type="non-terminal residue" evidence="4">
    <location>
        <position position="362"/>
    </location>
</feature>
<feature type="coiled-coil region" evidence="1">
    <location>
        <begin position="267"/>
        <end position="294"/>
    </location>
</feature>
<comment type="caution">
    <text evidence="4">The sequence shown here is derived from an EMBL/GenBank/DDBJ whole genome shotgun (WGS) entry which is preliminary data.</text>
</comment>
<dbReference type="GO" id="GO:0006313">
    <property type="term" value="P:DNA transposition"/>
    <property type="evidence" value="ECO:0007669"/>
    <property type="project" value="InterPro"/>
</dbReference>
<keyword evidence="5" id="KW-1185">Reference proteome</keyword>
<protein>
    <submittedName>
        <fullName evidence="4">IS110 family transposase</fullName>
    </submittedName>
</protein>
<dbReference type="InterPro" id="IPR047650">
    <property type="entry name" value="Transpos_IS110"/>
</dbReference>
<evidence type="ECO:0000259" key="3">
    <source>
        <dbReference type="Pfam" id="PF02371"/>
    </source>
</evidence>
<accession>A0A844FW66</accession>
<evidence type="ECO:0000313" key="4">
    <source>
        <dbReference type="EMBL" id="MST90318.1"/>
    </source>
</evidence>
<dbReference type="Proteomes" id="UP000442619">
    <property type="component" value="Unassembled WGS sequence"/>
</dbReference>
<sequence>MYESLMNCVITQRRNSWAYQAVLNHFKEVIFMTYFVGIDIAKFKHDCFIQDHNGVVIRHSFSFRNNQDGFNILLDALNGLDHSQEIKIGLEATGHYGSNIKQFLNSNDYSFMEFNPLLIKRFSQATTLRKTKTDKIDAALISSFLMTVDYKPITHTSYHTSALKSLTRLRESLVKERSQTLIRITNVLDIIFPEFKPLFDNSLKSSTCMYILENYSSPDRISRMNVESYNKMKSKLRKTISYDKFLKIRDAAKSTVGTADEIYVYELQILLGIYKELDSRISDLENKIIQYYRQFNSHIHTIKGVSELSAAAIYAELNGVTGFRNPDQILAFAGLDCSRIQSGESDKNGRMVKHGSSALRCV</sequence>
<evidence type="ECO:0000313" key="5">
    <source>
        <dbReference type="Proteomes" id="UP000442619"/>
    </source>
</evidence>
<dbReference type="PANTHER" id="PTHR33055">
    <property type="entry name" value="TRANSPOSASE FOR INSERTION SEQUENCE ELEMENT IS1111A"/>
    <property type="match status" value="1"/>
</dbReference>
<organism evidence="4 5">
    <name type="scientific">Sharpea porci</name>
    <dbReference type="NCBI Taxonomy" id="2652286"/>
    <lineage>
        <taxon>Bacteria</taxon>
        <taxon>Bacillati</taxon>
        <taxon>Bacillota</taxon>
        <taxon>Erysipelotrichia</taxon>
        <taxon>Erysipelotrichales</taxon>
        <taxon>Coprobacillaceae</taxon>
        <taxon>Sharpea</taxon>
    </lineage>
</organism>
<dbReference type="AlphaFoldDB" id="A0A844FW66"/>
<dbReference type="NCBIfam" id="NF033542">
    <property type="entry name" value="transpos_IS110"/>
    <property type="match status" value="1"/>
</dbReference>
<feature type="domain" description="Transposase IS110-like N-terminal" evidence="2">
    <location>
        <begin position="36"/>
        <end position="193"/>
    </location>
</feature>
<evidence type="ECO:0000259" key="2">
    <source>
        <dbReference type="Pfam" id="PF01548"/>
    </source>
</evidence>
<dbReference type="GO" id="GO:0003677">
    <property type="term" value="F:DNA binding"/>
    <property type="evidence" value="ECO:0007669"/>
    <property type="project" value="InterPro"/>
</dbReference>
<feature type="domain" description="Transposase IS116/IS110/IS902 C-terminal" evidence="3">
    <location>
        <begin position="298"/>
        <end position="361"/>
    </location>
</feature>
<dbReference type="InterPro" id="IPR003346">
    <property type="entry name" value="Transposase_20"/>
</dbReference>
<dbReference type="Pfam" id="PF02371">
    <property type="entry name" value="Transposase_20"/>
    <property type="match status" value="1"/>
</dbReference>
<reference evidence="4 5" key="1">
    <citation type="submission" date="2019-08" db="EMBL/GenBank/DDBJ databases">
        <title>In-depth cultivation of the pig gut microbiome towards novel bacterial diversity and tailored functional studies.</title>
        <authorList>
            <person name="Wylensek D."/>
            <person name="Hitch T.C.A."/>
            <person name="Clavel T."/>
        </authorList>
    </citation>
    <scope>NUCLEOTIDE SEQUENCE [LARGE SCALE GENOMIC DNA]</scope>
    <source>
        <strain evidence="4 5">CA-Schmier-601-WT-3</strain>
    </source>
</reference>
<name>A0A844FW66_9FIRM</name>
<keyword evidence="1" id="KW-0175">Coiled coil</keyword>
<dbReference type="Pfam" id="PF01548">
    <property type="entry name" value="DEDD_Tnp_IS110"/>
    <property type="match status" value="1"/>
</dbReference>
<proteinExistence type="predicted"/>
<dbReference type="GO" id="GO:0004803">
    <property type="term" value="F:transposase activity"/>
    <property type="evidence" value="ECO:0007669"/>
    <property type="project" value="InterPro"/>
</dbReference>
<dbReference type="EMBL" id="VUNM01000070">
    <property type="protein sequence ID" value="MST90318.1"/>
    <property type="molecule type" value="Genomic_DNA"/>
</dbReference>
<dbReference type="PANTHER" id="PTHR33055:SF15">
    <property type="entry name" value="TRANSPOSASE-RELATED"/>
    <property type="match status" value="1"/>
</dbReference>
<gene>
    <name evidence="4" type="ORF">FYJ79_12260</name>
</gene>
<evidence type="ECO:0000256" key="1">
    <source>
        <dbReference type="SAM" id="Coils"/>
    </source>
</evidence>